<evidence type="ECO:0000256" key="1">
    <source>
        <dbReference type="ARBA" id="ARBA00023015"/>
    </source>
</evidence>
<dbReference type="Pfam" id="PF04967">
    <property type="entry name" value="HTH_10"/>
    <property type="match status" value="1"/>
</dbReference>
<dbReference type="AlphaFoldDB" id="A0A8T8E821"/>
<dbReference type="Proteomes" id="UP000637819">
    <property type="component" value="Plasmid pHTS220"/>
</dbReference>
<sequence length="77" mass="8609">MTADRATQVPLADRQLEVILTALDAGYYDVPREATLTDVVSELSVTKSTCSDILHRTESTITRWFTDEYVGNCARNL</sequence>
<feature type="domain" description="HTH bat-type" evidence="3">
    <location>
        <begin position="11"/>
        <end position="62"/>
    </location>
</feature>
<dbReference type="PANTHER" id="PTHR34236">
    <property type="entry name" value="DIMETHYL SULFOXIDE REDUCTASE TRANSCRIPTIONAL ACTIVATOR"/>
    <property type="match status" value="1"/>
</dbReference>
<proteinExistence type="predicted"/>
<gene>
    <name evidence="4" type="ORF">JMJ58_22610</name>
</gene>
<protein>
    <submittedName>
        <fullName evidence="4">Helix-turn-helix domain-containing protein</fullName>
    </submittedName>
</protein>
<evidence type="ECO:0000313" key="5">
    <source>
        <dbReference type="Proteomes" id="UP000637819"/>
    </source>
</evidence>
<dbReference type="GeneID" id="62877980"/>
<geneLocation type="plasmid" evidence="4 5">
    <name>pHTS220</name>
</geneLocation>
<keyword evidence="5" id="KW-1185">Reference proteome</keyword>
<dbReference type="PANTHER" id="PTHR34236:SF1">
    <property type="entry name" value="DIMETHYL SULFOXIDE REDUCTASE TRANSCRIPTIONAL ACTIVATOR"/>
    <property type="match status" value="1"/>
</dbReference>
<organism evidence="4 5">
    <name type="scientific">Haloterrigena salifodinae</name>
    <dbReference type="NCBI Taxonomy" id="2675099"/>
    <lineage>
        <taxon>Archaea</taxon>
        <taxon>Methanobacteriati</taxon>
        <taxon>Methanobacteriota</taxon>
        <taxon>Stenosarchaea group</taxon>
        <taxon>Halobacteria</taxon>
        <taxon>Halobacteriales</taxon>
        <taxon>Natrialbaceae</taxon>
        <taxon>Haloterrigena</taxon>
    </lineage>
</organism>
<accession>A0A8T8E821</accession>
<keyword evidence="4" id="KW-0614">Plasmid</keyword>
<reference evidence="4 5" key="1">
    <citation type="submission" date="2021-01" db="EMBL/GenBank/DDBJ databases">
        <title>Genome Sequence and Methylation Pattern of Haloterrigena salifodinae BOL5-1, An Extremely Halophilic Archaeon from a Bolivian Salt Mine.</title>
        <authorList>
            <person name="DasSarma P."/>
            <person name="Anton B.P."/>
            <person name="DasSarma S.L."/>
            <person name="von Ehrenheim H.A.L."/>
            <person name="Martinez F.L."/>
            <person name="Guzman D."/>
            <person name="Roberts R.J."/>
            <person name="DasSarma S."/>
        </authorList>
    </citation>
    <scope>NUCLEOTIDE SEQUENCE [LARGE SCALE GENOMIC DNA]</scope>
    <source>
        <strain evidence="4 5">BOL5-1</strain>
        <plasmid evidence="4 5">pHTS220</plasmid>
    </source>
</reference>
<dbReference type="EMBL" id="CP069191">
    <property type="protein sequence ID" value="QRV17767.1"/>
    <property type="molecule type" value="Genomic_DNA"/>
</dbReference>
<dbReference type="InterPro" id="IPR007050">
    <property type="entry name" value="HTH_bacterioopsin"/>
</dbReference>
<evidence type="ECO:0000259" key="3">
    <source>
        <dbReference type="Pfam" id="PF04967"/>
    </source>
</evidence>
<dbReference type="RefSeq" id="WP_204749720.1">
    <property type="nucleotide sequence ID" value="NZ_CP069191.1"/>
</dbReference>
<name>A0A8T8E821_9EURY</name>
<evidence type="ECO:0000256" key="2">
    <source>
        <dbReference type="ARBA" id="ARBA00023163"/>
    </source>
</evidence>
<keyword evidence="2" id="KW-0804">Transcription</keyword>
<evidence type="ECO:0000313" key="4">
    <source>
        <dbReference type="EMBL" id="QRV17767.1"/>
    </source>
</evidence>
<dbReference type="KEGG" id="hsal:JMJ58_22610"/>
<keyword evidence="1" id="KW-0805">Transcription regulation</keyword>
<dbReference type="OrthoDB" id="51502at2157"/>